<dbReference type="EMBL" id="JACCJB010000005">
    <property type="protein sequence ID" value="KAF6227475.1"/>
    <property type="molecule type" value="Genomic_DNA"/>
</dbReference>
<keyword evidence="3" id="KW-1185">Reference proteome</keyword>
<dbReference type="RefSeq" id="XP_037155783.1">
    <property type="nucleotide sequence ID" value="XM_037299782.1"/>
</dbReference>
<proteinExistence type="predicted"/>
<evidence type="ECO:0000256" key="1">
    <source>
        <dbReference type="SAM" id="MobiDB-lite"/>
    </source>
</evidence>
<protein>
    <submittedName>
        <fullName evidence="2">Uncharacterized protein</fullName>
    </submittedName>
</protein>
<gene>
    <name evidence="2" type="ORF">HO133_008919</name>
</gene>
<name>A0A8H6CPH8_9LECA</name>
<evidence type="ECO:0000313" key="3">
    <source>
        <dbReference type="Proteomes" id="UP000593566"/>
    </source>
</evidence>
<dbReference type="AlphaFoldDB" id="A0A8H6CPH8"/>
<organism evidence="2 3">
    <name type="scientific">Letharia lupina</name>
    <dbReference type="NCBI Taxonomy" id="560253"/>
    <lineage>
        <taxon>Eukaryota</taxon>
        <taxon>Fungi</taxon>
        <taxon>Dikarya</taxon>
        <taxon>Ascomycota</taxon>
        <taxon>Pezizomycotina</taxon>
        <taxon>Lecanoromycetes</taxon>
        <taxon>OSLEUM clade</taxon>
        <taxon>Lecanoromycetidae</taxon>
        <taxon>Lecanorales</taxon>
        <taxon>Lecanorineae</taxon>
        <taxon>Parmeliaceae</taxon>
        <taxon>Letharia</taxon>
    </lineage>
</organism>
<sequence>MQQIFDDEKELKDLAIKCSETSKEVIEELHLLQIQGSPRERQALARSLKGLWKIGAIEDIQKKLDQYQNILDTRKSRQLKSTQEESSQIEAWAVVSLASRLDINPKVYSIELKLQYSALSVIKQFLEHALALKELRNIFIAKGTYWYSKGLHLRFEIDNSGDQEWYASSQQQSNNILRALGLGEAALYEAELKDTTSGVSELGRAIREVYQELKSQSMDSNTFPDEDDVLGEDDLPHDDDSIYYSMPSTPKD</sequence>
<feature type="region of interest" description="Disordered" evidence="1">
    <location>
        <begin position="216"/>
        <end position="252"/>
    </location>
</feature>
<evidence type="ECO:0000313" key="2">
    <source>
        <dbReference type="EMBL" id="KAF6227475.1"/>
    </source>
</evidence>
<dbReference type="Proteomes" id="UP000593566">
    <property type="component" value="Unassembled WGS sequence"/>
</dbReference>
<feature type="compositionally biased region" description="Acidic residues" evidence="1">
    <location>
        <begin position="224"/>
        <end position="237"/>
    </location>
</feature>
<dbReference type="GeneID" id="59337314"/>
<reference evidence="2 3" key="1">
    <citation type="journal article" date="2020" name="Genomics">
        <title>Complete, high-quality genomes from long-read metagenomic sequencing of two wolf lichen thalli reveals enigmatic genome architecture.</title>
        <authorList>
            <person name="McKenzie S.K."/>
            <person name="Walston R.F."/>
            <person name="Allen J.L."/>
        </authorList>
    </citation>
    <scope>NUCLEOTIDE SEQUENCE [LARGE SCALE GENOMIC DNA]</scope>
    <source>
        <strain evidence="2">WasteWater1</strain>
    </source>
</reference>
<accession>A0A8H6CPH8</accession>
<comment type="caution">
    <text evidence="2">The sequence shown here is derived from an EMBL/GenBank/DDBJ whole genome shotgun (WGS) entry which is preliminary data.</text>
</comment>